<protein>
    <submittedName>
        <fullName evidence="1">Uncharacterized protein (DUF1810 family)</fullName>
    </submittedName>
</protein>
<dbReference type="OrthoDB" id="9787476at2"/>
<evidence type="ECO:0000313" key="2">
    <source>
        <dbReference type="Proteomes" id="UP000254912"/>
    </source>
</evidence>
<dbReference type="AlphaFoldDB" id="A0A288QSE4"/>
<dbReference type="KEGG" id="wso:WSWS_00239"/>
<evidence type="ECO:0000313" key="1">
    <source>
        <dbReference type="EMBL" id="RDL01048.1"/>
    </source>
</evidence>
<reference evidence="1 2" key="1">
    <citation type="submission" date="2018-07" db="EMBL/GenBank/DDBJ databases">
        <title>Genomic Encyclopedia of Type Strains, Phase III (KMG-III): the genomes of soil and plant-associated and newly described type strains.</title>
        <authorList>
            <person name="Whitman W."/>
        </authorList>
    </citation>
    <scope>NUCLEOTIDE SEQUENCE [LARGE SCALE GENOMIC DNA]</scope>
    <source>
        <strain evidence="1 2">CECT 7031</strain>
    </source>
</reference>
<dbReference type="GeneID" id="94545451"/>
<organism evidence="1 2">
    <name type="scientific">Weissella soli</name>
    <dbReference type="NCBI Taxonomy" id="155866"/>
    <lineage>
        <taxon>Bacteria</taxon>
        <taxon>Bacillati</taxon>
        <taxon>Bacillota</taxon>
        <taxon>Bacilli</taxon>
        <taxon>Lactobacillales</taxon>
        <taxon>Lactobacillaceae</taxon>
        <taxon>Weissella</taxon>
    </lineage>
</organism>
<dbReference type="InterPro" id="IPR036287">
    <property type="entry name" value="Rv1873-like_sf"/>
</dbReference>
<gene>
    <name evidence="1" type="ORF">DFP99_1622</name>
</gene>
<dbReference type="EMBL" id="QRAS01000006">
    <property type="protein sequence ID" value="RDL01048.1"/>
    <property type="molecule type" value="Genomic_DNA"/>
</dbReference>
<dbReference type="SUPFAM" id="SSF140736">
    <property type="entry name" value="Rv1873-like"/>
    <property type="match status" value="1"/>
</dbReference>
<dbReference type="Pfam" id="PF08837">
    <property type="entry name" value="DUF1810"/>
    <property type="match status" value="1"/>
</dbReference>
<comment type="caution">
    <text evidence="1">The sequence shown here is derived from an EMBL/GenBank/DDBJ whole genome shotgun (WGS) entry which is preliminary data.</text>
</comment>
<sequence length="143" mass="16142">MFPELADKLERFIVAQDENNSYNIAVDELSAGVKTSHWMWWVFPQLRALGSSERAVFYGIKDRKEARAYIEDPTLQARYEYVTKIALASTTHDPVALFGSVDAKKVQASWTLFEAVADDATLYTAALAKFFNEQADAKTLKLI</sequence>
<dbReference type="InterPro" id="IPR014937">
    <property type="entry name" value="DUF1810"/>
</dbReference>
<dbReference type="Proteomes" id="UP000254912">
    <property type="component" value="Unassembled WGS sequence"/>
</dbReference>
<keyword evidence="2" id="KW-1185">Reference proteome</keyword>
<dbReference type="Gene3D" id="1.25.40.380">
    <property type="entry name" value="Protein of unknown function DUF1810"/>
    <property type="match status" value="1"/>
</dbReference>
<proteinExistence type="predicted"/>
<dbReference type="RefSeq" id="WP_070229551.1">
    <property type="nucleotide sequence ID" value="NZ_BJYO01000008.1"/>
</dbReference>
<accession>A0A288QSE4</accession>
<name>A0A288QSE4_9LACO</name>